<dbReference type="Proteomes" id="UP000507222">
    <property type="component" value="Unassembled WGS sequence"/>
</dbReference>
<evidence type="ECO:0000313" key="1">
    <source>
        <dbReference type="EMBL" id="CAB4283073.1"/>
    </source>
</evidence>
<reference evidence="1 2" key="1">
    <citation type="submission" date="2020-05" db="EMBL/GenBank/DDBJ databases">
        <authorList>
            <person name="Campoy J."/>
            <person name="Schneeberger K."/>
            <person name="Spophaly S."/>
        </authorList>
    </citation>
    <scope>NUCLEOTIDE SEQUENCE [LARGE SCALE GENOMIC DNA]</scope>
    <source>
        <strain evidence="1">PruArmRojPasFocal</strain>
    </source>
</reference>
<dbReference type="EMBL" id="CAEKDK010000006">
    <property type="protein sequence ID" value="CAB4283073.1"/>
    <property type="molecule type" value="Genomic_DNA"/>
</dbReference>
<evidence type="ECO:0000313" key="2">
    <source>
        <dbReference type="Proteomes" id="UP000507222"/>
    </source>
</evidence>
<accession>A0A6J5V4A6</accession>
<proteinExistence type="predicted"/>
<protein>
    <submittedName>
        <fullName evidence="1">Uncharacterized protein</fullName>
    </submittedName>
</protein>
<sequence length="148" mass="17183">MLASQFKMIVACLKCLFQGHNQKLLSPKCSLIWNKLCLDKIRRIQGCFRISVFKRLRGRQPSRISVFQRLENPYNSQQENVHNKRKWKDDLVQVNCPSFKETVDQDDNPPDIEEFIYIVQPASPQMKEGGQATIDDLQEINFGTADKP</sequence>
<dbReference type="AlphaFoldDB" id="A0A6J5V4A6"/>
<organism evidence="1 2">
    <name type="scientific">Prunus armeniaca</name>
    <name type="common">Apricot</name>
    <name type="synonym">Armeniaca vulgaris</name>
    <dbReference type="NCBI Taxonomy" id="36596"/>
    <lineage>
        <taxon>Eukaryota</taxon>
        <taxon>Viridiplantae</taxon>
        <taxon>Streptophyta</taxon>
        <taxon>Embryophyta</taxon>
        <taxon>Tracheophyta</taxon>
        <taxon>Spermatophyta</taxon>
        <taxon>Magnoliopsida</taxon>
        <taxon>eudicotyledons</taxon>
        <taxon>Gunneridae</taxon>
        <taxon>Pentapetalae</taxon>
        <taxon>rosids</taxon>
        <taxon>fabids</taxon>
        <taxon>Rosales</taxon>
        <taxon>Rosaceae</taxon>
        <taxon>Amygdaloideae</taxon>
        <taxon>Amygdaleae</taxon>
        <taxon>Prunus</taxon>
    </lineage>
</organism>
<gene>
    <name evidence="1" type="ORF">CURHAP_LOCUS37006</name>
</gene>
<name>A0A6J5V4A6_PRUAR</name>